<feature type="compositionally biased region" description="Basic and acidic residues" evidence="2">
    <location>
        <begin position="128"/>
        <end position="143"/>
    </location>
</feature>
<dbReference type="GO" id="GO:0040029">
    <property type="term" value="P:epigenetic regulation of gene expression"/>
    <property type="evidence" value="ECO:0007669"/>
    <property type="project" value="TreeGrafter"/>
</dbReference>
<name>A0AA38HLH0_9CUCU</name>
<dbReference type="EMBL" id="JALNTZ010000010">
    <property type="protein sequence ID" value="KAJ3639978.1"/>
    <property type="molecule type" value="Genomic_DNA"/>
</dbReference>
<dbReference type="Proteomes" id="UP001168821">
    <property type="component" value="Unassembled WGS sequence"/>
</dbReference>
<feature type="region of interest" description="Disordered" evidence="2">
    <location>
        <begin position="1"/>
        <end position="219"/>
    </location>
</feature>
<evidence type="ECO:0000313" key="4">
    <source>
        <dbReference type="EMBL" id="KAJ3639978.1"/>
    </source>
</evidence>
<feature type="domain" description="Histone deacetylase" evidence="3">
    <location>
        <begin position="281"/>
        <end position="580"/>
    </location>
</feature>
<dbReference type="PRINTS" id="PR01270">
    <property type="entry name" value="HDASUPER"/>
</dbReference>
<evidence type="ECO:0000256" key="2">
    <source>
        <dbReference type="SAM" id="MobiDB-lite"/>
    </source>
</evidence>
<reference evidence="4" key="1">
    <citation type="journal article" date="2023" name="G3 (Bethesda)">
        <title>Whole genome assemblies of Zophobas morio and Tenebrio molitor.</title>
        <authorList>
            <person name="Kaur S."/>
            <person name="Stinson S.A."/>
            <person name="diCenzo G.C."/>
        </authorList>
    </citation>
    <scope>NUCLEOTIDE SEQUENCE</scope>
    <source>
        <strain evidence="4">QUZm001</strain>
    </source>
</reference>
<dbReference type="GO" id="GO:0141221">
    <property type="term" value="F:histone deacetylase activity, hydrolytic mechanism"/>
    <property type="evidence" value="ECO:0007669"/>
    <property type="project" value="UniProtKB-EC"/>
</dbReference>
<evidence type="ECO:0000256" key="1">
    <source>
        <dbReference type="ARBA" id="ARBA00048287"/>
    </source>
</evidence>
<dbReference type="InterPro" id="IPR037138">
    <property type="entry name" value="His_deacetylse_dom_sf"/>
</dbReference>
<dbReference type="Gene3D" id="3.40.800.20">
    <property type="entry name" value="Histone deacetylase domain"/>
    <property type="match status" value="2"/>
</dbReference>
<feature type="compositionally biased region" description="Pro residues" evidence="2">
    <location>
        <begin position="80"/>
        <end position="90"/>
    </location>
</feature>
<dbReference type="SUPFAM" id="SSF52768">
    <property type="entry name" value="Arginase/deacetylase"/>
    <property type="match status" value="2"/>
</dbReference>
<comment type="catalytic activity">
    <reaction evidence="1">
        <text>N(6)-acetyl-L-lysyl-[histone] + H2O = L-lysyl-[histone] + acetate</text>
        <dbReference type="Rhea" id="RHEA:58196"/>
        <dbReference type="Rhea" id="RHEA-COMP:9845"/>
        <dbReference type="Rhea" id="RHEA-COMP:11338"/>
        <dbReference type="ChEBI" id="CHEBI:15377"/>
        <dbReference type="ChEBI" id="CHEBI:29969"/>
        <dbReference type="ChEBI" id="CHEBI:30089"/>
        <dbReference type="ChEBI" id="CHEBI:61930"/>
        <dbReference type="EC" id="3.5.1.98"/>
    </reaction>
</comment>
<protein>
    <recommendedName>
        <fullName evidence="3">Histone deacetylase domain-containing protein</fullName>
    </recommendedName>
</protein>
<dbReference type="InterPro" id="IPR023801">
    <property type="entry name" value="His_deacetylse_dom"/>
</dbReference>
<accession>A0AA38HLH0</accession>
<feature type="compositionally biased region" description="Basic and acidic residues" evidence="2">
    <location>
        <begin position="194"/>
        <end position="219"/>
    </location>
</feature>
<proteinExistence type="predicted"/>
<evidence type="ECO:0000259" key="3">
    <source>
        <dbReference type="Pfam" id="PF00850"/>
    </source>
</evidence>
<feature type="compositionally biased region" description="Basic and acidic residues" evidence="2">
    <location>
        <begin position="163"/>
        <end position="187"/>
    </location>
</feature>
<dbReference type="PANTHER" id="PTHR10625:SF38">
    <property type="entry name" value="HISTONE DEACETYLASE 6, ISOFORM G"/>
    <property type="match status" value="1"/>
</dbReference>
<dbReference type="PANTHER" id="PTHR10625">
    <property type="entry name" value="HISTONE DEACETYLASE HDAC1-RELATED"/>
    <property type="match status" value="1"/>
</dbReference>
<dbReference type="GO" id="GO:0000118">
    <property type="term" value="C:histone deacetylase complex"/>
    <property type="evidence" value="ECO:0007669"/>
    <property type="project" value="TreeGrafter"/>
</dbReference>
<feature type="compositionally biased region" description="Basic and acidic residues" evidence="2">
    <location>
        <begin position="1"/>
        <end position="23"/>
    </location>
</feature>
<feature type="domain" description="Histone deacetylase" evidence="3">
    <location>
        <begin position="707"/>
        <end position="995"/>
    </location>
</feature>
<evidence type="ECO:0000313" key="5">
    <source>
        <dbReference type="Proteomes" id="UP001168821"/>
    </source>
</evidence>
<keyword evidence="5" id="KW-1185">Reference proteome</keyword>
<dbReference type="InterPro" id="IPR023696">
    <property type="entry name" value="Ureohydrolase_dom_sf"/>
</dbReference>
<dbReference type="Pfam" id="PF00850">
    <property type="entry name" value="Hist_deacetyl"/>
    <property type="match status" value="2"/>
</dbReference>
<organism evidence="4 5">
    <name type="scientific">Zophobas morio</name>
    <dbReference type="NCBI Taxonomy" id="2755281"/>
    <lineage>
        <taxon>Eukaryota</taxon>
        <taxon>Metazoa</taxon>
        <taxon>Ecdysozoa</taxon>
        <taxon>Arthropoda</taxon>
        <taxon>Hexapoda</taxon>
        <taxon>Insecta</taxon>
        <taxon>Pterygota</taxon>
        <taxon>Neoptera</taxon>
        <taxon>Endopterygota</taxon>
        <taxon>Coleoptera</taxon>
        <taxon>Polyphaga</taxon>
        <taxon>Cucujiformia</taxon>
        <taxon>Tenebrionidae</taxon>
        <taxon>Zophobas</taxon>
    </lineage>
</organism>
<gene>
    <name evidence="4" type="ORF">Zmor_003304</name>
</gene>
<dbReference type="InterPro" id="IPR000286">
    <property type="entry name" value="HDACs"/>
</dbReference>
<comment type="caution">
    <text evidence="4">The sequence shown here is derived from an EMBL/GenBank/DDBJ whole genome shotgun (WGS) entry which is preliminary data.</text>
</comment>
<dbReference type="AlphaFoldDB" id="A0AA38HLH0"/>
<sequence>MSTPKKPDKDPEKDKDEKKEPADPKPTQKKTSAAKKKGKSRVPEFVTCGLPKPDEGPSTSSASPRRPLMGKYKPRVSSPPRRPPPPPAPFTPSSSSSPEKQPIDYPAIEDLPLPPIPDKPASPLSLPDQRRRYEKPPVEKGGDNDSSSPGEACALPPEQYKQIAEKARRSRQKRDSTRSHARGKDEGSTSSPDLPKRKPEKEEKPKSRRSRDTRGRREAIRATMMRKRKEMEHALAETLTGLGCFDPYSNATASNYIIRRSTGIVYDSEITKHRCEWDERHPEEPQRVTTIMHKCYERGLLDKCVRISNFLRTDLYDRILTKHSAEHYEKLKTLCQTSNLSTLEREAAQYNSIYFNRFTFDAACRSLSSVLNLVLAIGKHEVMNGMAIVRPPGHHAMYNEFNGYCFFNNVAIAAEASIKDGLSKRVLIVDIDVHHGQGTQQMFYDRKDVLYFSVHRYEHGCFWPNLPHGNFNYIGKGEGLGYNINVPLNATNLRDDDYLAIVFSLLLPVAYEFNPDLVILSAGYDAVMGCPEGKMQVTPGFYSHLVALLHGLARGKMAVVLEGGYFIPTLTEAACLTLKTLLGGPCPALDPIRGVHPTVIETIRNVRRTLYGKWNCFSICEFVVPKAGVAKDENDIYKIQYFGVPEKAPFLTRNCYPENSIPEHNYYVRMNKALRERYRASLTLPFTYIYDEKMLKHKPQKGDVERPEKPDRLTTILETFKDFGVDKRLVRTKIVKRDWANYSPHIPRYMAAINAALLQTTDLYVNEHTNEAVDTAVCGILTILDGVMTGTTRGGVALIRPPGHHAEANTPLGFCFVNNIGVAATYLSIKYNMQRILIVDFDIQHGNGTQNMFYSNPHVLYISIHRDEKVGEDNIFYPTCPHSFKNDGHGAGRGLNINIPFKRDVMGDTEYISAFQNIVLPAAYAFAPQVVLVSAGFGAGIYEEKSGGYNVNPETFGHLILMLKPLAEGRVILILEGGFNVITTSLCMTICTKALLGDPIIMPKNVYKTFSESAIRTIRSVMDHLKKHFNIFHINTKLPHTAVVVKKVDIFTEETYSKTLTRTLDPDKVDDNAYVENEMRILNSSNH</sequence>